<evidence type="ECO:0000313" key="3">
    <source>
        <dbReference type="EMBL" id="VFJ72107.1"/>
    </source>
</evidence>
<keyword evidence="4" id="KW-0436">Ligase</keyword>
<sequence>MKPQRRREKRNDAMKPDHRRLFFALWPTEAVRRTLRALVEESTPSLGGQPVPAENLHVTLAFLGAVDGARQSCLEKAAGQIDVPPFQLRFDHLGSFPRARITWSGVSETPPALLSLVAELGRGVAGCGLEPERRPFTPHVTLARKAGKPVRNIPHAPVEWPVEGFCLAESLTLPTGARYRVLRHWRLGGQGRCCLRRNRD</sequence>
<protein>
    <recommendedName>
        <fullName evidence="2">RNA 2',3'-cyclic phosphodiesterase</fullName>
        <shortName evidence="2">RNA 2',3'-CPDase</shortName>
        <ecNumber evidence="2">3.1.4.58</ecNumber>
    </recommendedName>
</protein>
<accession>A0A450TTY9</accession>
<dbReference type="EMBL" id="CAADFA010000639">
    <property type="protein sequence ID" value="VFJ72202.1"/>
    <property type="molecule type" value="Genomic_DNA"/>
</dbReference>
<feature type="short sequence motif" description="HXTX 1" evidence="2">
    <location>
        <begin position="57"/>
        <end position="60"/>
    </location>
</feature>
<evidence type="ECO:0000256" key="2">
    <source>
        <dbReference type="HAMAP-Rule" id="MF_01940"/>
    </source>
</evidence>
<evidence type="ECO:0000313" key="4">
    <source>
        <dbReference type="EMBL" id="VFJ72202.1"/>
    </source>
</evidence>
<dbReference type="InterPro" id="IPR004175">
    <property type="entry name" value="RNA_CPDase"/>
</dbReference>
<feature type="active site" description="Proton donor" evidence="2">
    <location>
        <position position="57"/>
    </location>
</feature>
<name>A0A450TTY9_9GAMM</name>
<dbReference type="PANTHER" id="PTHR35561:SF1">
    <property type="entry name" value="RNA 2',3'-CYCLIC PHOSPHODIESTERASE"/>
    <property type="match status" value="1"/>
</dbReference>
<dbReference type="GO" id="GO:0008664">
    <property type="term" value="F:RNA 2',3'-cyclic 3'-phosphodiesterase activity"/>
    <property type="evidence" value="ECO:0007669"/>
    <property type="project" value="UniProtKB-EC"/>
</dbReference>
<gene>
    <name evidence="3" type="ORF">BECKFM1743A_GA0114220_106253</name>
    <name evidence="5" type="ORF">BECKFM1743B_GA0114221_106373</name>
    <name evidence="4" type="ORF">BECKFM1743C_GA0114222_106393</name>
</gene>
<comment type="similarity">
    <text evidence="2">Belongs to the 2H phosphoesterase superfamily. ThpR family.</text>
</comment>
<evidence type="ECO:0000256" key="1">
    <source>
        <dbReference type="ARBA" id="ARBA00022801"/>
    </source>
</evidence>
<dbReference type="SUPFAM" id="SSF55144">
    <property type="entry name" value="LigT-like"/>
    <property type="match status" value="1"/>
</dbReference>
<dbReference type="HAMAP" id="MF_01940">
    <property type="entry name" value="RNA_CPDase"/>
    <property type="match status" value="1"/>
</dbReference>
<proteinExistence type="inferred from homology"/>
<dbReference type="AlphaFoldDB" id="A0A450TTY9"/>
<dbReference type="PANTHER" id="PTHR35561">
    <property type="entry name" value="RNA 2',3'-CYCLIC PHOSPHODIESTERASE"/>
    <property type="match status" value="1"/>
</dbReference>
<organism evidence="4">
    <name type="scientific">Candidatus Kentrum sp. FM</name>
    <dbReference type="NCBI Taxonomy" id="2126340"/>
    <lineage>
        <taxon>Bacteria</taxon>
        <taxon>Pseudomonadati</taxon>
        <taxon>Pseudomonadota</taxon>
        <taxon>Gammaproteobacteria</taxon>
        <taxon>Candidatus Kentrum</taxon>
    </lineage>
</organism>
<comment type="function">
    <text evidence="2">Hydrolyzes RNA 2',3'-cyclic phosphodiester to an RNA 2'-phosphomonoester.</text>
</comment>
<dbReference type="NCBIfam" id="TIGR02258">
    <property type="entry name" value="2_5_ligase"/>
    <property type="match status" value="1"/>
</dbReference>
<comment type="catalytic activity">
    <reaction evidence="2">
        <text>a 3'-end 2',3'-cyclophospho-ribonucleotide-RNA + H2O = a 3'-end 2'-phospho-ribonucleotide-RNA + H(+)</text>
        <dbReference type="Rhea" id="RHEA:11828"/>
        <dbReference type="Rhea" id="RHEA-COMP:10464"/>
        <dbReference type="Rhea" id="RHEA-COMP:17353"/>
        <dbReference type="ChEBI" id="CHEBI:15377"/>
        <dbReference type="ChEBI" id="CHEBI:15378"/>
        <dbReference type="ChEBI" id="CHEBI:83064"/>
        <dbReference type="ChEBI" id="CHEBI:173113"/>
        <dbReference type="EC" id="3.1.4.58"/>
    </reaction>
</comment>
<keyword evidence="1 2" id="KW-0378">Hydrolase</keyword>
<dbReference type="Gene3D" id="3.90.1140.10">
    <property type="entry name" value="Cyclic phosphodiesterase"/>
    <property type="match status" value="1"/>
</dbReference>
<feature type="short sequence motif" description="HXTX 2" evidence="2">
    <location>
        <begin position="139"/>
        <end position="142"/>
    </location>
</feature>
<feature type="active site" description="Proton acceptor" evidence="2">
    <location>
        <position position="139"/>
    </location>
</feature>
<dbReference type="EMBL" id="CAADFL010000637">
    <property type="protein sequence ID" value="VFK19694.1"/>
    <property type="molecule type" value="Genomic_DNA"/>
</dbReference>
<dbReference type="EC" id="3.1.4.58" evidence="2"/>
<dbReference type="GO" id="GO:0016874">
    <property type="term" value="F:ligase activity"/>
    <property type="evidence" value="ECO:0007669"/>
    <property type="project" value="UniProtKB-KW"/>
</dbReference>
<reference evidence="4" key="1">
    <citation type="submission" date="2019-02" db="EMBL/GenBank/DDBJ databases">
        <authorList>
            <person name="Gruber-Vodicka R. H."/>
            <person name="Seah K. B. B."/>
        </authorList>
    </citation>
    <scope>NUCLEOTIDE SEQUENCE</scope>
    <source>
        <strain evidence="3">BECK_BZ163</strain>
        <strain evidence="5">BECK_BZ164</strain>
        <strain evidence="4">BECK_BZ165</strain>
    </source>
</reference>
<dbReference type="InterPro" id="IPR009097">
    <property type="entry name" value="Cyclic_Pdiesterase"/>
</dbReference>
<dbReference type="EMBL" id="CAADEZ010000625">
    <property type="protein sequence ID" value="VFJ72107.1"/>
    <property type="molecule type" value="Genomic_DNA"/>
</dbReference>
<dbReference type="GO" id="GO:0004113">
    <property type="term" value="F:2',3'-cyclic-nucleotide 3'-phosphodiesterase activity"/>
    <property type="evidence" value="ECO:0007669"/>
    <property type="project" value="InterPro"/>
</dbReference>
<dbReference type="Pfam" id="PF13563">
    <property type="entry name" value="2_5_RNA_ligase2"/>
    <property type="match status" value="1"/>
</dbReference>
<evidence type="ECO:0000313" key="5">
    <source>
        <dbReference type="EMBL" id="VFK19694.1"/>
    </source>
</evidence>